<reference evidence="1" key="1">
    <citation type="submission" date="2022-04" db="EMBL/GenBank/DDBJ databases">
        <title>Genome of the entomopathogenic fungus Entomophthora muscae.</title>
        <authorList>
            <person name="Elya C."/>
            <person name="Lovett B.R."/>
            <person name="Lee E."/>
            <person name="Macias A.M."/>
            <person name="Hajek A.E."/>
            <person name="De Bivort B.L."/>
            <person name="Kasson M.T."/>
            <person name="De Fine Licht H.H."/>
            <person name="Stajich J.E."/>
        </authorList>
    </citation>
    <scope>NUCLEOTIDE SEQUENCE</scope>
    <source>
        <strain evidence="1">Berkeley</strain>
    </source>
</reference>
<keyword evidence="2" id="KW-1185">Reference proteome</keyword>
<comment type="caution">
    <text evidence="1">The sequence shown here is derived from an EMBL/GenBank/DDBJ whole genome shotgun (WGS) entry which is preliminary data.</text>
</comment>
<evidence type="ECO:0000313" key="1">
    <source>
        <dbReference type="EMBL" id="KAJ9089863.1"/>
    </source>
</evidence>
<dbReference type="Proteomes" id="UP001165960">
    <property type="component" value="Unassembled WGS sequence"/>
</dbReference>
<accession>A0ACC2USP9</accession>
<sequence length="294" mass="32228">MDMGACVSKDTSNMTKAQSERKSDAVAIPRVNSKLNISRPQPVAEPSQHELGNDDASALRDHVAKIASQFDLDTHKLRFIQNEFIDAMRYGLENSNGDLAMIPTFVTGRPTGEETGGFFAIDLGGSNLRICLVRLLGPKGGVDITQRKFVVPEDLKEKPASALFDYISGHVENFLLENKFQSDSKSRIPLGFTFSFPVNQTAIDRGKLVAWNKGFTCPGAVGMDVVQLLQDALDRRLLSIKVTAMVNDTVGTLLASAYIKPNTLAGVILGTGTNAAYYEKSLRNHQVERRPRNQ</sequence>
<gene>
    <name evidence="1" type="ORF">DSO57_1008544</name>
</gene>
<name>A0ACC2USP9_9FUNG</name>
<protein>
    <submittedName>
        <fullName evidence="1">Uncharacterized protein</fullName>
    </submittedName>
</protein>
<proteinExistence type="predicted"/>
<evidence type="ECO:0000313" key="2">
    <source>
        <dbReference type="Proteomes" id="UP001165960"/>
    </source>
</evidence>
<organism evidence="1 2">
    <name type="scientific">Entomophthora muscae</name>
    <dbReference type="NCBI Taxonomy" id="34485"/>
    <lineage>
        <taxon>Eukaryota</taxon>
        <taxon>Fungi</taxon>
        <taxon>Fungi incertae sedis</taxon>
        <taxon>Zoopagomycota</taxon>
        <taxon>Entomophthoromycotina</taxon>
        <taxon>Entomophthoromycetes</taxon>
        <taxon>Entomophthorales</taxon>
        <taxon>Entomophthoraceae</taxon>
        <taxon>Entomophthora</taxon>
    </lineage>
</organism>
<dbReference type="EMBL" id="QTSX02000026">
    <property type="protein sequence ID" value="KAJ9089863.1"/>
    <property type="molecule type" value="Genomic_DNA"/>
</dbReference>